<keyword evidence="1 5" id="KW-0378">Hydrolase</keyword>
<accession>A0A0W1AQ95</accession>
<dbReference type="GO" id="GO:0000272">
    <property type="term" value="P:polysaccharide catabolic process"/>
    <property type="evidence" value="ECO:0007669"/>
    <property type="project" value="TreeGrafter"/>
</dbReference>
<dbReference type="InterPro" id="IPR012341">
    <property type="entry name" value="6hp_glycosidase-like_sf"/>
</dbReference>
<evidence type="ECO:0000256" key="4">
    <source>
        <dbReference type="PIRSR" id="PIRSR610905-2"/>
    </source>
</evidence>
<dbReference type="RefSeq" id="WP_060626715.1">
    <property type="nucleotide sequence ID" value="NZ_LCZJ02000065.1"/>
</dbReference>
<evidence type="ECO:0000256" key="2">
    <source>
        <dbReference type="ARBA" id="ARBA00038358"/>
    </source>
</evidence>
<gene>
    <name evidence="5" type="ORF">UQ64_02035</name>
</gene>
<protein>
    <submittedName>
        <fullName evidence="5">Glycosyl hydrolase family 88</fullName>
    </submittedName>
</protein>
<dbReference type="PANTHER" id="PTHR36845:SF1">
    <property type="entry name" value="HYDROLASE, PUTATIVE (AFU_ORTHOLOGUE AFUA_7G05090)-RELATED"/>
    <property type="match status" value="1"/>
</dbReference>
<sequence>MLNLQNDDRIWVDDVIAKLTAKMGVVCERSRNKIPYTTRNGTHDNQIEKDINWWTNGFWGGMMWLMYHETGAQKYKEIANYTEDALDACLHQFYGLHHDVGFMWLPTSVANYKVTGNPESRKRAMHAANLLAGRFNLAGGFIRAWNDDTTSEDTRGWAIVDCMMNLPLLYWASEETKDPRYAQIAMKHADTALDAFIRPDGSVNHIVEFDPFHGDVVRTYGGQGYEDGSSWTRGQTWALYGFMISYTHTGKPEYLQAAKRVAHYFMANIPDNGIIPIDFRQPKEPAYEDSTAAAIAACGLIEIAQAVGEYEKDVYLNAALKLLKTVDASRCDWTTGSDHLLMGGSAAYHHQDIHVSIIYGDYYFMEAVFKLKGNDLFLW</sequence>
<feature type="binding site" evidence="4">
    <location>
        <position position="237"/>
    </location>
    <ligand>
        <name>substrate</name>
    </ligand>
</feature>
<dbReference type="SUPFAM" id="SSF48208">
    <property type="entry name" value="Six-hairpin glycosidases"/>
    <property type="match status" value="1"/>
</dbReference>
<feature type="active site" description="Nucleophile" evidence="3">
    <location>
        <position position="99"/>
    </location>
</feature>
<name>A0A0W1AQ95_9BACL</name>
<organism evidence="5 6">
    <name type="scientific">Paenibacillus etheri</name>
    <dbReference type="NCBI Taxonomy" id="1306852"/>
    <lineage>
        <taxon>Bacteria</taxon>
        <taxon>Bacillati</taxon>
        <taxon>Bacillota</taxon>
        <taxon>Bacilli</taxon>
        <taxon>Bacillales</taxon>
        <taxon>Paenibacillaceae</taxon>
        <taxon>Paenibacillus</taxon>
    </lineage>
</organism>
<dbReference type="EMBL" id="LCZJ02000065">
    <property type="protein sequence ID" value="KTD83438.1"/>
    <property type="molecule type" value="Genomic_DNA"/>
</dbReference>
<evidence type="ECO:0000256" key="3">
    <source>
        <dbReference type="PIRSR" id="PIRSR610905-1"/>
    </source>
</evidence>
<feature type="active site" description="Proton donor" evidence="3">
    <location>
        <position position="161"/>
    </location>
</feature>
<dbReference type="AlphaFoldDB" id="A0A0W1AQ95"/>
<dbReference type="InterPro" id="IPR008928">
    <property type="entry name" value="6-hairpin_glycosidase_sf"/>
</dbReference>
<dbReference type="Pfam" id="PF07470">
    <property type="entry name" value="Glyco_hydro_88"/>
    <property type="match status" value="1"/>
</dbReference>
<dbReference type="PANTHER" id="PTHR36845">
    <property type="entry name" value="HYDROLASE, PUTATIVE (AFU_ORTHOLOGUE AFUA_7G05090)-RELATED"/>
    <property type="match status" value="1"/>
</dbReference>
<feature type="binding site" evidence="4">
    <location>
        <position position="99"/>
    </location>
    <ligand>
        <name>substrate</name>
    </ligand>
</feature>
<keyword evidence="6" id="KW-1185">Reference proteome</keyword>
<dbReference type="InterPro" id="IPR010905">
    <property type="entry name" value="Glyco_hydro_88"/>
</dbReference>
<dbReference type="Gene3D" id="1.50.10.10">
    <property type="match status" value="1"/>
</dbReference>
<comment type="caution">
    <text evidence="5">The sequence shown here is derived from an EMBL/GenBank/DDBJ whole genome shotgun (WGS) entry which is preliminary data.</text>
</comment>
<evidence type="ECO:0000256" key="1">
    <source>
        <dbReference type="ARBA" id="ARBA00022801"/>
    </source>
</evidence>
<dbReference type="GO" id="GO:0052757">
    <property type="term" value="F:chondroitin hydrolase activity"/>
    <property type="evidence" value="ECO:0007669"/>
    <property type="project" value="TreeGrafter"/>
</dbReference>
<comment type="similarity">
    <text evidence="2">Belongs to the glycosyl hydrolase 88 family.</text>
</comment>
<proteinExistence type="inferred from homology"/>
<evidence type="ECO:0000313" key="5">
    <source>
        <dbReference type="EMBL" id="KTD83438.1"/>
    </source>
</evidence>
<evidence type="ECO:0000313" key="6">
    <source>
        <dbReference type="Proteomes" id="UP000054709"/>
    </source>
</evidence>
<feature type="binding site" evidence="4">
    <location>
        <position position="161"/>
    </location>
    <ligand>
        <name>substrate</name>
    </ligand>
</feature>
<dbReference type="InterPro" id="IPR052369">
    <property type="entry name" value="UG_Glycosaminoglycan_Hydrolase"/>
</dbReference>
<feature type="binding site" evidence="4">
    <location>
        <position position="233"/>
    </location>
    <ligand>
        <name>substrate</name>
    </ligand>
</feature>
<reference evidence="5 6" key="1">
    <citation type="journal article" date="2015" name="Int. Biodeterior. Biodegradation">
        <title>Physiological and genetic screening methods for the isolation of methyl tert-butyl ether-degrading bacteria for bioremediation purposes.</title>
        <authorList>
            <person name="Guisado I.M."/>
            <person name="Purswani J."/>
            <person name="Gonzalez Lopez J."/>
            <person name="Pozo C."/>
        </authorList>
    </citation>
    <scope>NUCLEOTIDE SEQUENCE [LARGE SCALE GENOMIC DNA]</scope>
    <source>
        <strain evidence="5 6">SH7</strain>
    </source>
</reference>
<dbReference type="Proteomes" id="UP000054709">
    <property type="component" value="Unassembled WGS sequence"/>
</dbReference>